<keyword evidence="7 12" id="KW-0328">Glycosyltransferase</keyword>
<dbReference type="Gene3D" id="3.20.20.70">
    <property type="entry name" value="Aldolase class I"/>
    <property type="match status" value="1"/>
</dbReference>
<evidence type="ECO:0000256" key="6">
    <source>
        <dbReference type="ARBA" id="ARBA00022642"/>
    </source>
</evidence>
<dbReference type="GO" id="GO:0004514">
    <property type="term" value="F:nicotinate-nucleotide diphosphorylase (carboxylating) activity"/>
    <property type="evidence" value="ECO:0007669"/>
    <property type="project" value="UniProtKB-EC"/>
</dbReference>
<dbReference type="SUPFAM" id="SSF54675">
    <property type="entry name" value="Nicotinate/Quinolinate PRTase N-terminal domain-like"/>
    <property type="match status" value="1"/>
</dbReference>
<feature type="binding site" evidence="13">
    <location>
        <position position="93"/>
    </location>
    <ligand>
        <name>substrate</name>
    </ligand>
</feature>
<organism evidence="16 17">
    <name type="scientific">Eiseniibacteriota bacterium</name>
    <dbReference type="NCBI Taxonomy" id="2212470"/>
    <lineage>
        <taxon>Bacteria</taxon>
        <taxon>Candidatus Eiseniibacteriota</taxon>
    </lineage>
</organism>
<dbReference type="EMBL" id="JAGQHS010000053">
    <property type="protein sequence ID" value="MCA9756436.1"/>
    <property type="molecule type" value="Genomic_DNA"/>
</dbReference>
<evidence type="ECO:0000256" key="7">
    <source>
        <dbReference type="ARBA" id="ARBA00022676"/>
    </source>
</evidence>
<keyword evidence="6" id="KW-0662">Pyridine nucleotide biosynthesis</keyword>
<reference evidence="16" key="2">
    <citation type="journal article" date="2021" name="Microbiome">
        <title>Successional dynamics and alternative stable states in a saline activated sludge microbial community over 9 years.</title>
        <authorList>
            <person name="Wang Y."/>
            <person name="Ye J."/>
            <person name="Ju F."/>
            <person name="Liu L."/>
            <person name="Boyd J.A."/>
            <person name="Deng Y."/>
            <person name="Parks D.H."/>
            <person name="Jiang X."/>
            <person name="Yin X."/>
            <person name="Woodcroft B.J."/>
            <person name="Tyson G.W."/>
            <person name="Hugenholtz P."/>
            <person name="Polz M.F."/>
            <person name="Zhang T."/>
        </authorList>
    </citation>
    <scope>NUCLEOTIDE SEQUENCE</scope>
    <source>
        <strain evidence="16">HKST-UBA02</strain>
    </source>
</reference>
<comment type="catalytic activity">
    <reaction evidence="10">
        <text>nicotinate beta-D-ribonucleotide + CO2 + diphosphate = quinolinate + 5-phospho-alpha-D-ribose 1-diphosphate + 2 H(+)</text>
        <dbReference type="Rhea" id="RHEA:12733"/>
        <dbReference type="ChEBI" id="CHEBI:15378"/>
        <dbReference type="ChEBI" id="CHEBI:16526"/>
        <dbReference type="ChEBI" id="CHEBI:29959"/>
        <dbReference type="ChEBI" id="CHEBI:33019"/>
        <dbReference type="ChEBI" id="CHEBI:57502"/>
        <dbReference type="ChEBI" id="CHEBI:58017"/>
        <dbReference type="EC" id="2.4.2.19"/>
    </reaction>
</comment>
<dbReference type="GO" id="GO:0005737">
    <property type="term" value="C:cytoplasm"/>
    <property type="evidence" value="ECO:0007669"/>
    <property type="project" value="TreeGrafter"/>
</dbReference>
<feature type="binding site" evidence="13">
    <location>
        <begin position="240"/>
        <end position="242"/>
    </location>
    <ligand>
        <name>substrate</name>
    </ligand>
</feature>
<accession>A0A956NDI9</accession>
<dbReference type="SUPFAM" id="SSF51690">
    <property type="entry name" value="Nicotinate/Quinolinate PRTase C-terminal domain-like"/>
    <property type="match status" value="1"/>
</dbReference>
<sequence>MVASLVRLAIWEDIGPGDATSLTVVPEDAHATAELLAKEGGVLSGLRAAMAAIDAVDPSVRVRLIKEDGDVFAAGEFLLLMEGNARSLLTVERVLVNFLQRLSGVATMARRFVQKVEGTGVAVVDTRKTTPGFRFLQKEAVVHGGGANHRMGLYDAYMIKDNHIIAAGGITAAVDRARSGPDLFMIVEVRTPEEVREAAALEVDQLLLDNMSPEEIRSSIDVIRKIEAERDLHRAWIEVSGGITLDTIRSKAVPGVDIISIGALTHSAPSVDLSLDFRLAKS</sequence>
<dbReference type="PIRSF" id="PIRSF006250">
    <property type="entry name" value="NadC_ModD"/>
    <property type="match status" value="1"/>
</dbReference>
<evidence type="ECO:0000256" key="11">
    <source>
        <dbReference type="ARBA" id="ARBA00069173"/>
    </source>
</evidence>
<evidence type="ECO:0000256" key="13">
    <source>
        <dbReference type="PIRSR" id="PIRSR006250-1"/>
    </source>
</evidence>
<feature type="binding site" evidence="13">
    <location>
        <begin position="126"/>
        <end position="128"/>
    </location>
    <ligand>
        <name>substrate</name>
    </ligand>
</feature>
<dbReference type="InterPro" id="IPR004393">
    <property type="entry name" value="NadC"/>
</dbReference>
<dbReference type="Gene3D" id="3.90.1170.20">
    <property type="entry name" value="Quinolinate phosphoribosyl transferase, N-terminal domain"/>
    <property type="match status" value="1"/>
</dbReference>
<evidence type="ECO:0000256" key="4">
    <source>
        <dbReference type="ARBA" id="ARBA00011218"/>
    </source>
</evidence>
<feature type="domain" description="Quinolinate phosphoribosyl transferase C-terminal" evidence="14">
    <location>
        <begin position="105"/>
        <end position="276"/>
    </location>
</feature>
<dbReference type="AlphaFoldDB" id="A0A956NDI9"/>
<dbReference type="InterPro" id="IPR037128">
    <property type="entry name" value="Quinolinate_PRibosylTase_N_sf"/>
</dbReference>
<comment type="similarity">
    <text evidence="3 12">Belongs to the NadC/ModD family.</text>
</comment>
<feature type="binding site" evidence="13">
    <location>
        <position position="209"/>
    </location>
    <ligand>
        <name>substrate</name>
    </ligand>
</feature>
<evidence type="ECO:0000259" key="15">
    <source>
        <dbReference type="Pfam" id="PF02749"/>
    </source>
</evidence>
<evidence type="ECO:0000256" key="8">
    <source>
        <dbReference type="ARBA" id="ARBA00022679"/>
    </source>
</evidence>
<dbReference type="FunFam" id="3.90.1170.20:FF:000001">
    <property type="entry name" value="Nicotinate-nucleotide diphosphorylase (Carboxylating)"/>
    <property type="match status" value="1"/>
</dbReference>
<dbReference type="InterPro" id="IPR036068">
    <property type="entry name" value="Nicotinate_pribotase-like_C"/>
</dbReference>
<gene>
    <name evidence="16" type="primary">nadC</name>
    <name evidence="16" type="ORF">KDA27_11595</name>
</gene>
<feature type="domain" description="Quinolinate phosphoribosyl transferase N-terminal" evidence="15">
    <location>
        <begin position="18"/>
        <end position="103"/>
    </location>
</feature>
<proteinExistence type="inferred from homology"/>
<feature type="binding site" evidence="13">
    <location>
        <begin position="261"/>
        <end position="263"/>
    </location>
    <ligand>
        <name>substrate</name>
    </ligand>
</feature>
<dbReference type="PANTHER" id="PTHR32179:SF3">
    <property type="entry name" value="NICOTINATE-NUCLEOTIDE PYROPHOSPHORYLASE [CARBOXYLATING]"/>
    <property type="match status" value="1"/>
</dbReference>
<dbReference type="Pfam" id="PF02749">
    <property type="entry name" value="QRPTase_N"/>
    <property type="match status" value="1"/>
</dbReference>
<dbReference type="Proteomes" id="UP000739538">
    <property type="component" value="Unassembled WGS sequence"/>
</dbReference>
<comment type="pathway">
    <text evidence="2">Cofactor biosynthesis; NAD(+) biosynthesis; nicotinate D-ribonucleotide from quinolinate: step 1/1.</text>
</comment>
<evidence type="ECO:0000313" key="17">
    <source>
        <dbReference type="Proteomes" id="UP000739538"/>
    </source>
</evidence>
<feature type="binding site" evidence="13">
    <location>
        <position position="150"/>
    </location>
    <ligand>
        <name>substrate</name>
    </ligand>
</feature>
<evidence type="ECO:0000256" key="5">
    <source>
        <dbReference type="ARBA" id="ARBA00011944"/>
    </source>
</evidence>
<evidence type="ECO:0000256" key="9">
    <source>
        <dbReference type="ARBA" id="ARBA00033102"/>
    </source>
</evidence>
<protein>
    <recommendedName>
        <fullName evidence="11">Probable nicotinate-nucleotide pyrophosphorylase [carboxylating]</fullName>
        <ecNumber evidence="5">2.4.2.19</ecNumber>
    </recommendedName>
    <alternativeName>
        <fullName evidence="9">Quinolinate phosphoribosyltransferase [decarboxylating]</fullName>
    </alternativeName>
</protein>
<feature type="binding site" evidence="13">
    <location>
        <position position="160"/>
    </location>
    <ligand>
        <name>substrate</name>
    </ligand>
</feature>
<evidence type="ECO:0000256" key="3">
    <source>
        <dbReference type="ARBA" id="ARBA00009400"/>
    </source>
</evidence>
<dbReference type="GO" id="GO:0034213">
    <property type="term" value="P:quinolinate catabolic process"/>
    <property type="evidence" value="ECO:0007669"/>
    <property type="project" value="TreeGrafter"/>
</dbReference>
<comment type="subunit">
    <text evidence="4">Hexamer formed by 3 homodimers.</text>
</comment>
<dbReference type="CDD" id="cd01572">
    <property type="entry name" value="QPRTase"/>
    <property type="match status" value="1"/>
</dbReference>
<dbReference type="NCBIfam" id="TIGR00078">
    <property type="entry name" value="nadC"/>
    <property type="match status" value="1"/>
</dbReference>
<dbReference type="GO" id="GO:0009435">
    <property type="term" value="P:NAD+ biosynthetic process"/>
    <property type="evidence" value="ECO:0007669"/>
    <property type="project" value="InterPro"/>
</dbReference>
<comment type="caution">
    <text evidence="16">The sequence shown here is derived from an EMBL/GenBank/DDBJ whole genome shotgun (WGS) entry which is preliminary data.</text>
</comment>
<name>A0A956NDI9_UNCEI</name>
<comment type="function">
    <text evidence="1">Involved in the catabolism of quinolinic acid (QA).</text>
</comment>
<keyword evidence="8 12" id="KW-0808">Transferase</keyword>
<feature type="binding site" evidence="13">
    <location>
        <position position="188"/>
    </location>
    <ligand>
        <name>substrate</name>
    </ligand>
</feature>
<evidence type="ECO:0000259" key="14">
    <source>
        <dbReference type="Pfam" id="PF01729"/>
    </source>
</evidence>
<dbReference type="FunFam" id="3.20.20.70:FF:000030">
    <property type="entry name" value="Nicotinate-nucleotide pyrophosphorylase, carboxylating"/>
    <property type="match status" value="1"/>
</dbReference>
<evidence type="ECO:0000313" key="16">
    <source>
        <dbReference type="EMBL" id="MCA9756436.1"/>
    </source>
</evidence>
<dbReference type="InterPro" id="IPR002638">
    <property type="entry name" value="Quinolinate_PRibosylTrfase_C"/>
</dbReference>
<dbReference type="Pfam" id="PF01729">
    <property type="entry name" value="QRPTase_C"/>
    <property type="match status" value="1"/>
</dbReference>
<evidence type="ECO:0000256" key="1">
    <source>
        <dbReference type="ARBA" id="ARBA00003237"/>
    </source>
</evidence>
<reference evidence="16" key="1">
    <citation type="submission" date="2020-04" db="EMBL/GenBank/DDBJ databases">
        <authorList>
            <person name="Zhang T."/>
        </authorList>
    </citation>
    <scope>NUCLEOTIDE SEQUENCE</scope>
    <source>
        <strain evidence="16">HKST-UBA02</strain>
    </source>
</reference>
<evidence type="ECO:0000256" key="10">
    <source>
        <dbReference type="ARBA" id="ARBA00047445"/>
    </source>
</evidence>
<dbReference type="InterPro" id="IPR027277">
    <property type="entry name" value="NadC/ModD"/>
</dbReference>
<dbReference type="EC" id="2.4.2.19" evidence="5"/>
<evidence type="ECO:0000256" key="2">
    <source>
        <dbReference type="ARBA" id="ARBA00004893"/>
    </source>
</evidence>
<dbReference type="PANTHER" id="PTHR32179">
    <property type="entry name" value="NICOTINATE-NUCLEOTIDE PYROPHOSPHORYLASE [CARBOXYLATING]"/>
    <property type="match status" value="1"/>
</dbReference>
<evidence type="ECO:0000256" key="12">
    <source>
        <dbReference type="PIRNR" id="PIRNR006250"/>
    </source>
</evidence>
<dbReference type="InterPro" id="IPR022412">
    <property type="entry name" value="Quinolinate_PRibosylTrfase_N"/>
</dbReference>
<dbReference type="InterPro" id="IPR013785">
    <property type="entry name" value="Aldolase_TIM"/>
</dbReference>